<feature type="region of interest" description="Disordered" evidence="2">
    <location>
        <begin position="243"/>
        <end position="273"/>
    </location>
</feature>
<feature type="compositionally biased region" description="Basic and acidic residues" evidence="2">
    <location>
        <begin position="116"/>
        <end position="132"/>
    </location>
</feature>
<evidence type="ECO:0000256" key="1">
    <source>
        <dbReference type="SAM" id="Coils"/>
    </source>
</evidence>
<proteinExistence type="predicted"/>
<reference evidence="3 4" key="1">
    <citation type="submission" date="2022-05" db="EMBL/GenBank/DDBJ databases">
        <authorList>
            <consortium name="Genoscope - CEA"/>
            <person name="William W."/>
        </authorList>
    </citation>
    <scope>NUCLEOTIDE SEQUENCE [LARGE SCALE GENOMIC DNA]</scope>
</reference>
<feature type="non-terminal residue" evidence="3">
    <location>
        <position position="1"/>
    </location>
</feature>
<organism evidence="3 4">
    <name type="scientific">Porites lobata</name>
    <dbReference type="NCBI Taxonomy" id="104759"/>
    <lineage>
        <taxon>Eukaryota</taxon>
        <taxon>Metazoa</taxon>
        <taxon>Cnidaria</taxon>
        <taxon>Anthozoa</taxon>
        <taxon>Hexacorallia</taxon>
        <taxon>Scleractinia</taxon>
        <taxon>Fungiina</taxon>
        <taxon>Poritidae</taxon>
        <taxon>Porites</taxon>
    </lineage>
</organism>
<keyword evidence="4" id="KW-1185">Reference proteome</keyword>
<evidence type="ECO:0000313" key="3">
    <source>
        <dbReference type="EMBL" id="CAH3160013.1"/>
    </source>
</evidence>
<dbReference type="EMBL" id="CALNXK010000115">
    <property type="protein sequence ID" value="CAH3160013.1"/>
    <property type="molecule type" value="Genomic_DNA"/>
</dbReference>
<keyword evidence="1" id="KW-0175">Coiled coil</keyword>
<comment type="caution">
    <text evidence="3">The sequence shown here is derived from an EMBL/GenBank/DDBJ whole genome shotgun (WGS) entry which is preliminary data.</text>
</comment>
<accession>A0ABN8Q9G0</accession>
<evidence type="ECO:0000313" key="4">
    <source>
        <dbReference type="Proteomes" id="UP001159405"/>
    </source>
</evidence>
<name>A0ABN8Q9G0_9CNID</name>
<gene>
    <name evidence="3" type="ORF">PLOB_00003860</name>
</gene>
<feature type="compositionally biased region" description="Low complexity" evidence="2">
    <location>
        <begin position="139"/>
        <end position="151"/>
    </location>
</feature>
<protein>
    <submittedName>
        <fullName evidence="3">Uncharacterized protein</fullName>
    </submittedName>
</protein>
<feature type="coiled-coil region" evidence="1">
    <location>
        <begin position="164"/>
        <end position="217"/>
    </location>
</feature>
<dbReference type="Proteomes" id="UP001159405">
    <property type="component" value="Unassembled WGS sequence"/>
</dbReference>
<sequence>YSLRQDPVPNTQIDFSELVHQREIREQRRLASLWNKESKEVAFETQQLQTLLYTNWEHLSARKIVDHLAIIWKSFETVHSKYLPGIRDSKRLQEVQQRFKSLKEQMMFTIEECETQIRTDQETQERDDERSIKSHKSHQSQSSTTSRSSSSSRKERFRAMLLAKKKLELAKSRAQEEAELARSKAQQEAELVKAEHERSAKKELRLLEDEAVLAELDWKIENEFDEETGVVNGVDNIVQTSYPIEEKPLGQSPQIQLDDSEPRTPKNPSTDTQTFTASYTCQLLHPPRHSTWFVQGKASH</sequence>
<evidence type="ECO:0000256" key="2">
    <source>
        <dbReference type="SAM" id="MobiDB-lite"/>
    </source>
</evidence>
<feature type="region of interest" description="Disordered" evidence="2">
    <location>
        <begin position="116"/>
        <end position="154"/>
    </location>
</feature>